<dbReference type="Gene3D" id="2.60.120.1040">
    <property type="entry name" value="ZPR1, A/B domain"/>
    <property type="match status" value="1"/>
</dbReference>
<dbReference type="PANTHER" id="PTHR11085">
    <property type="entry name" value="NAD-DEPENDENT PROTEIN DEACYLASE SIRTUIN-5, MITOCHONDRIAL-RELATED"/>
    <property type="match status" value="1"/>
</dbReference>
<dbReference type="STRING" id="246404.A0A507FJJ2"/>
<evidence type="ECO:0000256" key="4">
    <source>
        <dbReference type="ARBA" id="ARBA00022723"/>
    </source>
</evidence>
<feature type="active site" description="Proton acceptor" evidence="7">
    <location>
        <position position="366"/>
    </location>
</feature>
<evidence type="ECO:0000259" key="8">
    <source>
        <dbReference type="PROSITE" id="PS50305"/>
    </source>
</evidence>
<dbReference type="InterPro" id="IPR042452">
    <property type="entry name" value="ZPR1_Znf1/2"/>
</dbReference>
<dbReference type="GO" id="GO:0017136">
    <property type="term" value="F:histone deacetylase activity, NAD-dependent"/>
    <property type="evidence" value="ECO:0007669"/>
    <property type="project" value="TreeGrafter"/>
</dbReference>
<dbReference type="EMBL" id="QEAP01000047">
    <property type="protein sequence ID" value="TPX76443.1"/>
    <property type="molecule type" value="Genomic_DNA"/>
</dbReference>
<dbReference type="Gene3D" id="3.40.50.1220">
    <property type="entry name" value="TPP-binding domain"/>
    <property type="match status" value="1"/>
</dbReference>
<dbReference type="InterPro" id="IPR004457">
    <property type="entry name" value="Znf_ZPR1"/>
</dbReference>
<feature type="binding site" evidence="7">
    <location>
        <position position="400"/>
    </location>
    <ligand>
        <name>Zn(2+)</name>
        <dbReference type="ChEBI" id="CHEBI:29105"/>
    </ligand>
</feature>
<feature type="binding site" evidence="7">
    <location>
        <position position="374"/>
    </location>
    <ligand>
        <name>Zn(2+)</name>
        <dbReference type="ChEBI" id="CHEBI:29105"/>
    </ligand>
</feature>
<evidence type="ECO:0000256" key="6">
    <source>
        <dbReference type="ARBA" id="ARBA00023027"/>
    </source>
</evidence>
<comment type="cofactor">
    <cofactor evidence="1">
        <name>Zn(2+)</name>
        <dbReference type="ChEBI" id="CHEBI:29105"/>
    </cofactor>
</comment>
<gene>
    <name evidence="9" type="ORF">CcCBS67573_g02303</name>
</gene>
<name>A0A507FJJ2_9FUNG</name>
<dbReference type="Pfam" id="PF02146">
    <property type="entry name" value="SIR2"/>
    <property type="match status" value="1"/>
</dbReference>
<feature type="binding site" evidence="7">
    <location>
        <position position="421"/>
    </location>
    <ligand>
        <name>Zn(2+)</name>
        <dbReference type="ChEBI" id="CHEBI:29105"/>
    </ligand>
</feature>
<keyword evidence="4 7" id="KW-0479">Metal-binding</keyword>
<evidence type="ECO:0000256" key="7">
    <source>
        <dbReference type="PROSITE-ProRule" id="PRU00236"/>
    </source>
</evidence>
<organism evidence="9 10">
    <name type="scientific">Chytriomyces confervae</name>
    <dbReference type="NCBI Taxonomy" id="246404"/>
    <lineage>
        <taxon>Eukaryota</taxon>
        <taxon>Fungi</taxon>
        <taxon>Fungi incertae sedis</taxon>
        <taxon>Chytridiomycota</taxon>
        <taxon>Chytridiomycota incertae sedis</taxon>
        <taxon>Chytridiomycetes</taxon>
        <taxon>Chytridiales</taxon>
        <taxon>Chytriomycetaceae</taxon>
        <taxon>Chytriomyces</taxon>
    </lineage>
</organism>
<dbReference type="Proteomes" id="UP000320333">
    <property type="component" value="Unassembled WGS sequence"/>
</dbReference>
<evidence type="ECO:0000256" key="2">
    <source>
        <dbReference type="ARBA" id="ARBA00006924"/>
    </source>
</evidence>
<comment type="similarity">
    <text evidence="2">Belongs to the sirtuin family. Class I subfamily.</text>
</comment>
<comment type="caution">
    <text evidence="9">The sequence shown here is derived from an EMBL/GenBank/DDBJ whole genome shotgun (WGS) entry which is preliminary data.</text>
</comment>
<dbReference type="Gene3D" id="3.30.1600.10">
    <property type="entry name" value="SIR2/SIRT2 'Small Domain"/>
    <property type="match status" value="1"/>
</dbReference>
<reference evidence="9 10" key="1">
    <citation type="journal article" date="2019" name="Sci. Rep.">
        <title>Comparative genomics of chytrid fungi reveal insights into the obligate biotrophic and pathogenic lifestyle of Synchytrium endobioticum.</title>
        <authorList>
            <person name="van de Vossenberg B.T.L.H."/>
            <person name="Warris S."/>
            <person name="Nguyen H.D.T."/>
            <person name="van Gent-Pelzer M.P.E."/>
            <person name="Joly D.L."/>
            <person name="van de Geest H.C."/>
            <person name="Bonants P.J.M."/>
            <person name="Smith D.S."/>
            <person name="Levesque C.A."/>
            <person name="van der Lee T.A.J."/>
        </authorList>
    </citation>
    <scope>NUCLEOTIDE SEQUENCE [LARGE SCALE GENOMIC DNA]</scope>
    <source>
        <strain evidence="9 10">CBS 675.73</strain>
    </source>
</reference>
<evidence type="ECO:0000256" key="1">
    <source>
        <dbReference type="ARBA" id="ARBA00001947"/>
    </source>
</evidence>
<evidence type="ECO:0000256" key="5">
    <source>
        <dbReference type="ARBA" id="ARBA00022833"/>
    </source>
</evidence>
<evidence type="ECO:0000313" key="10">
    <source>
        <dbReference type="Proteomes" id="UP000320333"/>
    </source>
</evidence>
<accession>A0A507FJJ2</accession>
<dbReference type="GO" id="GO:0005634">
    <property type="term" value="C:nucleus"/>
    <property type="evidence" value="ECO:0007669"/>
    <property type="project" value="TreeGrafter"/>
</dbReference>
<dbReference type="GO" id="GO:0070403">
    <property type="term" value="F:NAD+ binding"/>
    <property type="evidence" value="ECO:0007669"/>
    <property type="project" value="InterPro"/>
</dbReference>
<dbReference type="SUPFAM" id="SSF52467">
    <property type="entry name" value="DHS-like NAD/FAD-binding domain"/>
    <property type="match status" value="1"/>
</dbReference>
<proteinExistence type="inferred from homology"/>
<keyword evidence="10" id="KW-1185">Reference proteome</keyword>
<dbReference type="InterPro" id="IPR042451">
    <property type="entry name" value="ZPR1_A/B_dom"/>
</dbReference>
<dbReference type="SMART" id="SM00709">
    <property type="entry name" value="Zpr1"/>
    <property type="match status" value="1"/>
</dbReference>
<evidence type="ECO:0000256" key="3">
    <source>
        <dbReference type="ARBA" id="ARBA00022679"/>
    </source>
</evidence>
<feature type="domain" description="Deacetylase sirtuin-type" evidence="8">
    <location>
        <begin position="236"/>
        <end position="521"/>
    </location>
</feature>
<dbReference type="GO" id="GO:0008270">
    <property type="term" value="F:zinc ion binding"/>
    <property type="evidence" value="ECO:0007669"/>
    <property type="project" value="InterPro"/>
</dbReference>
<dbReference type="AlphaFoldDB" id="A0A507FJJ2"/>
<dbReference type="Pfam" id="PF03367">
    <property type="entry name" value="Zn_ribbon_ZPR1"/>
    <property type="match status" value="1"/>
</dbReference>
<dbReference type="InterPro" id="IPR056180">
    <property type="entry name" value="ZPR1_jr_dom"/>
</dbReference>
<keyword evidence="5 7" id="KW-0862">Zinc</keyword>
<dbReference type="Pfam" id="PF22794">
    <property type="entry name" value="jr-ZPR1"/>
    <property type="match status" value="1"/>
</dbReference>
<keyword evidence="3" id="KW-0808">Transferase</keyword>
<dbReference type="InterPro" id="IPR029035">
    <property type="entry name" value="DHS-like_NAD/FAD-binding_dom"/>
</dbReference>
<feature type="binding site" evidence="7">
    <location>
        <position position="424"/>
    </location>
    <ligand>
        <name>Zn(2+)</name>
        <dbReference type="ChEBI" id="CHEBI:29105"/>
    </ligand>
</feature>
<dbReference type="InterPro" id="IPR026591">
    <property type="entry name" value="Sirtuin_cat_small_dom_sf"/>
</dbReference>
<dbReference type="OrthoDB" id="420264at2759"/>
<dbReference type="NCBIfam" id="TIGR00310">
    <property type="entry name" value="ZPR1_znf"/>
    <property type="match status" value="1"/>
</dbReference>
<dbReference type="InterPro" id="IPR003000">
    <property type="entry name" value="Sirtuin"/>
</dbReference>
<protein>
    <recommendedName>
        <fullName evidence="8">Deacetylase sirtuin-type domain-containing protein</fullName>
    </recommendedName>
</protein>
<dbReference type="CDD" id="cd01408">
    <property type="entry name" value="SIRT1"/>
    <property type="match status" value="1"/>
</dbReference>
<evidence type="ECO:0000313" key="9">
    <source>
        <dbReference type="EMBL" id="TPX76443.1"/>
    </source>
</evidence>
<dbReference type="PANTHER" id="PTHR11085:SF6">
    <property type="entry name" value="NAD-DEPENDENT PROTEIN DEACETYLASE SIRTUIN-2"/>
    <property type="match status" value="1"/>
</dbReference>
<dbReference type="PROSITE" id="PS50305">
    <property type="entry name" value="SIRTUIN"/>
    <property type="match status" value="1"/>
</dbReference>
<dbReference type="InterPro" id="IPR026590">
    <property type="entry name" value="Ssirtuin_cat_dom"/>
</dbReference>
<keyword evidence="6" id="KW-0520">NAD</keyword>
<sequence>MAEHETNTSDNDVTQHAFEGECPRCYEPSFTRMNVLTHFGNEIIVMTTDCESCLYKSSEIRTGGAISPVGMRTVFHVRNEASLTREVLKAETCSFRIPELDLDLTTASMGTQFMSLRALIKAVYQEIERTAAPLSIAFASDPKAEQRRGIFERLLAKLTKALTVETPYTIVLDDPLGTSFLQNIYAPDPDPDLTTETYERTVEQNEDYGLNDLNVDDYRNDGEEEEVEVEEEEAEPILSDSTIQAFAKYIQENNCKNIVVLTGAGFSTSAGIPDFRSPETGLYSNLEKYNLPSPESVFDINYFWENPNPFFLLAKELYPGNFKPTIGHYFVKQLSEKGILLRNFTQNIDTLERVAGIDEEYIVEAHGSFGSASCVGHYEPLESLSSNDPRRSMKELIPSCGRKFTQEWVKEKVFANTIPRCPDCAGLVKPDITFFGEKLPKRFMDRRDEDLTDADALIVIGTSLKVVPFAFLPDSVRSHVPRLLINNDLVGDFDADSGRDAIFLGSCDDGCLLLAELLGFKEDLIQMAEGNNGKENNTEKGVGEDVAGVDDALAKLSI</sequence>
<dbReference type="InterPro" id="IPR050134">
    <property type="entry name" value="NAD-dep_sirtuin_deacylases"/>
</dbReference>
<dbReference type="Gene3D" id="2.20.25.420">
    <property type="entry name" value="ZPR1, zinc finger domain"/>
    <property type="match status" value="1"/>
</dbReference>